<keyword evidence="2" id="KW-1185">Reference proteome</keyword>
<dbReference type="Proteomes" id="UP000219439">
    <property type="component" value="Unassembled WGS sequence"/>
</dbReference>
<organism evidence="1 2">
    <name type="scientific">Cohaesibacter gelatinilyticus</name>
    <dbReference type="NCBI Taxonomy" id="372072"/>
    <lineage>
        <taxon>Bacteria</taxon>
        <taxon>Pseudomonadati</taxon>
        <taxon>Pseudomonadota</taxon>
        <taxon>Alphaproteobacteria</taxon>
        <taxon>Hyphomicrobiales</taxon>
        <taxon>Cohaesibacteraceae</taxon>
    </lineage>
</organism>
<reference evidence="1 2" key="1">
    <citation type="submission" date="2017-09" db="EMBL/GenBank/DDBJ databases">
        <authorList>
            <person name="Ehlers B."/>
            <person name="Leendertz F.H."/>
        </authorList>
    </citation>
    <scope>NUCLEOTIDE SEQUENCE [LARGE SCALE GENOMIC DNA]</scope>
    <source>
        <strain evidence="1 2">DSM 18289</strain>
    </source>
</reference>
<dbReference type="EMBL" id="OBEL01000002">
    <property type="protein sequence ID" value="SNZ19135.1"/>
    <property type="molecule type" value="Genomic_DNA"/>
</dbReference>
<evidence type="ECO:0000313" key="1">
    <source>
        <dbReference type="EMBL" id="SNZ19135.1"/>
    </source>
</evidence>
<gene>
    <name evidence="1" type="ORF">SAMN06265368_2215</name>
</gene>
<name>A0A285PBN0_9HYPH</name>
<sequence>MSPFLLTIKHLLRRIKLSTKGQRTKHSDINQLSQHLKKDIGWDNELIIRRFDHQRPIVVRDIVFRFDR</sequence>
<proteinExistence type="predicted"/>
<accession>A0A285PBN0</accession>
<evidence type="ECO:0000313" key="2">
    <source>
        <dbReference type="Proteomes" id="UP000219439"/>
    </source>
</evidence>
<dbReference type="AlphaFoldDB" id="A0A285PBN0"/>
<protein>
    <submittedName>
        <fullName evidence="1">Uncharacterized protein</fullName>
    </submittedName>
</protein>